<dbReference type="PROSITE" id="PS51755">
    <property type="entry name" value="OMPR_PHOB"/>
    <property type="match status" value="1"/>
</dbReference>
<evidence type="ECO:0000259" key="10">
    <source>
        <dbReference type="PROSITE" id="PS51755"/>
    </source>
</evidence>
<reference evidence="11 12" key="1">
    <citation type="submission" date="2023-10" db="EMBL/GenBank/DDBJ databases">
        <title>Niallia locisalis sp.nov. isolated from a salt pond sample.</title>
        <authorList>
            <person name="Li X.-J."/>
            <person name="Dong L."/>
        </authorList>
    </citation>
    <scope>NUCLEOTIDE SEQUENCE [LARGE SCALE GENOMIC DNA]</scope>
    <source>
        <strain evidence="11 12">DSM 29761</strain>
    </source>
</reference>
<feature type="modified residue" description="4-aspartylphosphate" evidence="7">
    <location>
        <position position="53"/>
    </location>
</feature>
<sequence length="228" mass="26619">MNSHILIIEDDEKIARVIQLELEYAGYRVSIAYTGKEGLSILEKEEIDLVLLDVMIPELNGMEVLRRIRHENNEMIIIMLTARDSVYDKVSGLDLGANDYMTKPFEIEELLARIRSNLRFKPKSVKSEDSSVYLIHSISIHTNTREVFKNDCLIDLTPREYDLLIYLVKNKNRALEREQILNEVWGIDYYGDTHAVDVYIRYLRKKLTDTKDDPFIQTVRGVGYMIKD</sequence>
<dbReference type="InterPro" id="IPR001789">
    <property type="entry name" value="Sig_transdc_resp-reg_receiver"/>
</dbReference>
<evidence type="ECO:0000313" key="11">
    <source>
        <dbReference type="EMBL" id="WVX79682.1"/>
    </source>
</evidence>
<keyword evidence="4" id="KW-0805">Transcription regulation</keyword>
<dbReference type="InterPro" id="IPR039420">
    <property type="entry name" value="WalR-like"/>
</dbReference>
<name>A0ABZ2C7V6_9BACI</name>
<feature type="domain" description="Response regulatory" evidence="9">
    <location>
        <begin position="4"/>
        <end position="118"/>
    </location>
</feature>
<dbReference type="Pfam" id="PF00486">
    <property type="entry name" value="Trans_reg_C"/>
    <property type="match status" value="1"/>
</dbReference>
<dbReference type="SUPFAM" id="SSF46894">
    <property type="entry name" value="C-terminal effector domain of the bipartite response regulators"/>
    <property type="match status" value="1"/>
</dbReference>
<keyword evidence="5 8" id="KW-0238">DNA-binding</keyword>
<evidence type="ECO:0000256" key="1">
    <source>
        <dbReference type="ARBA" id="ARBA00004496"/>
    </source>
</evidence>
<comment type="subcellular location">
    <subcellularLocation>
        <location evidence="1">Cytoplasm</location>
    </subcellularLocation>
</comment>
<organism evidence="11 12">
    <name type="scientific">Niallia oryzisoli</name>
    <dbReference type="NCBI Taxonomy" id="1737571"/>
    <lineage>
        <taxon>Bacteria</taxon>
        <taxon>Bacillati</taxon>
        <taxon>Bacillota</taxon>
        <taxon>Bacilli</taxon>
        <taxon>Bacillales</taxon>
        <taxon>Bacillaceae</taxon>
        <taxon>Niallia</taxon>
    </lineage>
</organism>
<dbReference type="Gene3D" id="6.10.250.690">
    <property type="match status" value="1"/>
</dbReference>
<feature type="DNA-binding region" description="OmpR/PhoB-type" evidence="8">
    <location>
        <begin position="130"/>
        <end position="228"/>
    </location>
</feature>
<dbReference type="InterPro" id="IPR011006">
    <property type="entry name" value="CheY-like_superfamily"/>
</dbReference>
<dbReference type="PANTHER" id="PTHR48111">
    <property type="entry name" value="REGULATOR OF RPOS"/>
    <property type="match status" value="1"/>
</dbReference>
<dbReference type="CDD" id="cd00383">
    <property type="entry name" value="trans_reg_C"/>
    <property type="match status" value="1"/>
</dbReference>
<dbReference type="Pfam" id="PF00072">
    <property type="entry name" value="Response_reg"/>
    <property type="match status" value="1"/>
</dbReference>
<dbReference type="PROSITE" id="PS50110">
    <property type="entry name" value="RESPONSE_REGULATORY"/>
    <property type="match status" value="1"/>
</dbReference>
<gene>
    <name evidence="11" type="ORF">R4Z09_20665</name>
</gene>
<evidence type="ECO:0000256" key="8">
    <source>
        <dbReference type="PROSITE-ProRule" id="PRU01091"/>
    </source>
</evidence>
<evidence type="ECO:0000313" key="12">
    <source>
        <dbReference type="Proteomes" id="UP001357223"/>
    </source>
</evidence>
<dbReference type="CDD" id="cd17574">
    <property type="entry name" value="REC_OmpR"/>
    <property type="match status" value="1"/>
</dbReference>
<dbReference type="InterPro" id="IPR036388">
    <property type="entry name" value="WH-like_DNA-bd_sf"/>
</dbReference>
<dbReference type="Proteomes" id="UP001357223">
    <property type="component" value="Chromosome"/>
</dbReference>
<evidence type="ECO:0000256" key="4">
    <source>
        <dbReference type="ARBA" id="ARBA00023015"/>
    </source>
</evidence>
<evidence type="ECO:0000256" key="6">
    <source>
        <dbReference type="ARBA" id="ARBA00023163"/>
    </source>
</evidence>
<dbReference type="SMART" id="SM00448">
    <property type="entry name" value="REC"/>
    <property type="match status" value="1"/>
</dbReference>
<evidence type="ECO:0000256" key="2">
    <source>
        <dbReference type="ARBA" id="ARBA00022553"/>
    </source>
</evidence>
<keyword evidence="6" id="KW-0804">Transcription</keyword>
<accession>A0ABZ2C7V6</accession>
<dbReference type="RefSeq" id="WP_338448614.1">
    <property type="nucleotide sequence ID" value="NZ_CP137640.1"/>
</dbReference>
<evidence type="ECO:0000256" key="3">
    <source>
        <dbReference type="ARBA" id="ARBA00023012"/>
    </source>
</evidence>
<protein>
    <submittedName>
        <fullName evidence="11">Response regulator transcription factor</fullName>
    </submittedName>
</protein>
<dbReference type="InterPro" id="IPR001867">
    <property type="entry name" value="OmpR/PhoB-type_DNA-bd"/>
</dbReference>
<dbReference type="Gene3D" id="3.40.50.2300">
    <property type="match status" value="1"/>
</dbReference>
<keyword evidence="2 7" id="KW-0597">Phosphoprotein</keyword>
<evidence type="ECO:0000256" key="5">
    <source>
        <dbReference type="ARBA" id="ARBA00023125"/>
    </source>
</evidence>
<evidence type="ECO:0000259" key="9">
    <source>
        <dbReference type="PROSITE" id="PS50110"/>
    </source>
</evidence>
<dbReference type="Gene3D" id="1.10.10.10">
    <property type="entry name" value="Winged helix-like DNA-binding domain superfamily/Winged helix DNA-binding domain"/>
    <property type="match status" value="1"/>
</dbReference>
<dbReference type="EMBL" id="CP137640">
    <property type="protein sequence ID" value="WVX79682.1"/>
    <property type="molecule type" value="Genomic_DNA"/>
</dbReference>
<dbReference type="InterPro" id="IPR016032">
    <property type="entry name" value="Sig_transdc_resp-reg_C-effctor"/>
</dbReference>
<feature type="domain" description="OmpR/PhoB-type" evidence="10">
    <location>
        <begin position="130"/>
        <end position="228"/>
    </location>
</feature>
<evidence type="ECO:0000256" key="7">
    <source>
        <dbReference type="PROSITE-ProRule" id="PRU00169"/>
    </source>
</evidence>
<dbReference type="PANTHER" id="PTHR48111:SF22">
    <property type="entry name" value="REGULATOR OF RPOS"/>
    <property type="match status" value="1"/>
</dbReference>
<dbReference type="SUPFAM" id="SSF52172">
    <property type="entry name" value="CheY-like"/>
    <property type="match status" value="1"/>
</dbReference>
<keyword evidence="12" id="KW-1185">Reference proteome</keyword>
<proteinExistence type="predicted"/>
<keyword evidence="3" id="KW-0902">Two-component regulatory system</keyword>
<dbReference type="SMART" id="SM00862">
    <property type="entry name" value="Trans_reg_C"/>
    <property type="match status" value="1"/>
</dbReference>